<comment type="caution">
    <text evidence="1">The sequence shown here is derived from an EMBL/GenBank/DDBJ whole genome shotgun (WGS) entry which is preliminary data.</text>
</comment>
<organism evidence="1 2">
    <name type="scientific">Clostridium perfringens</name>
    <dbReference type="NCBI Taxonomy" id="1502"/>
    <lineage>
        <taxon>Bacteria</taxon>
        <taxon>Bacillati</taxon>
        <taxon>Bacillota</taxon>
        <taxon>Clostridia</taxon>
        <taxon>Eubacteriales</taxon>
        <taxon>Clostridiaceae</taxon>
        <taxon>Clostridium</taxon>
    </lineage>
</organism>
<evidence type="ECO:0000313" key="1">
    <source>
        <dbReference type="EMBL" id="MBO3359393.1"/>
    </source>
</evidence>
<protein>
    <submittedName>
        <fullName evidence="1">Uncharacterized protein</fullName>
    </submittedName>
</protein>
<proteinExistence type="predicted"/>
<dbReference type="AlphaFoldDB" id="A0AAW4IXQ5"/>
<gene>
    <name evidence="1" type="ORF">JJB47_11490</name>
</gene>
<sequence length="102" mass="12206">MYNTNITDRLNKGIDRAKELKYKIIHIEMNKDQFKDLLSEENGNRTNWVVALADYKGYKIIVREDMENPEWDNKTPIKLIIKSSKKKIKDDITREIKKYIEC</sequence>
<dbReference type="EMBL" id="JAENQP010000007">
    <property type="protein sequence ID" value="MBO3359393.1"/>
    <property type="molecule type" value="Genomic_DNA"/>
</dbReference>
<dbReference type="RefSeq" id="WP_208340974.1">
    <property type="nucleotide sequence ID" value="NZ_JAENQO010000007.1"/>
</dbReference>
<reference evidence="1" key="1">
    <citation type="submission" date="2020-12" db="EMBL/GenBank/DDBJ databases">
        <title>Comparative genomics of Clostridium perfringens reveals patterns of host-associated phylogenetic clades and virulence factors.</title>
        <authorList>
            <person name="Smith A.H."/>
            <person name="Geier R."/>
        </authorList>
    </citation>
    <scope>NUCLEOTIDE SEQUENCE</scope>
    <source>
        <strain evidence="1">CHD30677R</strain>
    </source>
</reference>
<name>A0AAW4IXQ5_CLOPF</name>
<dbReference type="Proteomes" id="UP000668068">
    <property type="component" value="Unassembled WGS sequence"/>
</dbReference>
<accession>A0AAW4IXQ5</accession>
<evidence type="ECO:0000313" key="2">
    <source>
        <dbReference type="Proteomes" id="UP000668068"/>
    </source>
</evidence>